<reference evidence="1 2" key="1">
    <citation type="submission" date="2020-07" db="EMBL/GenBank/DDBJ databases">
        <title>Complete genome sequence of Mycolicibacterium litorale like strain isolated from cardiac implantable electronic device infection.</title>
        <authorList>
            <person name="Fukano H."/>
            <person name="Miyama H."/>
            <person name="Hoshino Y."/>
        </authorList>
    </citation>
    <scope>NUCLEOTIDE SEQUENCE [LARGE SCALE GENOMIC DNA]</scope>
    <source>
        <strain evidence="1 2">NIIDNTM18</strain>
    </source>
</reference>
<sequence length="181" mass="18577">MAAEVYTEIALAELGHLAAGAGGDPAMLDDALGTTGYFGREDVLAVGRRLNDARVGESDAPGHAETAAYFGAVGAVLAADPAVTVVTVGPQRSVIYFAAPGRHVEVAIVDGRAFLALRAGEVTVDTSAELTLAVRHRAGSPRRHLAVTGGAVAVSDDGNDWRSIDLDGRTPAEALRDFVTG</sequence>
<evidence type="ECO:0000313" key="1">
    <source>
        <dbReference type="EMBL" id="BCI53803.1"/>
    </source>
</evidence>
<dbReference type="Proteomes" id="UP000515734">
    <property type="component" value="Chromosome"/>
</dbReference>
<organism evidence="1 2">
    <name type="scientific">Mycolicibacterium litorale</name>
    <dbReference type="NCBI Taxonomy" id="758802"/>
    <lineage>
        <taxon>Bacteria</taxon>
        <taxon>Bacillati</taxon>
        <taxon>Actinomycetota</taxon>
        <taxon>Actinomycetes</taxon>
        <taxon>Mycobacteriales</taxon>
        <taxon>Mycobacteriaceae</taxon>
        <taxon>Mycolicibacterium</taxon>
    </lineage>
</organism>
<dbReference type="RefSeq" id="WP_185291774.1">
    <property type="nucleotide sequence ID" value="NZ_AP023287.1"/>
</dbReference>
<name>A0A6S6P1U0_9MYCO</name>
<evidence type="ECO:0000313" key="2">
    <source>
        <dbReference type="Proteomes" id="UP000515734"/>
    </source>
</evidence>
<dbReference type="AlphaFoldDB" id="A0A6S6P1U0"/>
<gene>
    <name evidence="1" type="ORF">NIIDNTM18_30810</name>
</gene>
<dbReference type="EMBL" id="AP023287">
    <property type="protein sequence ID" value="BCI53803.1"/>
    <property type="molecule type" value="Genomic_DNA"/>
</dbReference>
<protein>
    <submittedName>
        <fullName evidence="1">Uncharacterized protein</fullName>
    </submittedName>
</protein>
<accession>A0A6S6P1U0</accession>
<proteinExistence type="predicted"/>